<keyword evidence="3 7" id="KW-0812">Transmembrane</keyword>
<feature type="compositionally biased region" description="Low complexity" evidence="6">
    <location>
        <begin position="1"/>
        <end position="26"/>
    </location>
</feature>
<dbReference type="HOGENOM" id="CLU_001265_61_1_11"/>
<accession>E4N3Z8</accession>
<organism evidence="9 10">
    <name type="scientific">Kitasatospora setae (strain ATCC 33774 / DSM 43861 / JCM 3304 / KCC A-0304 / NBRC 14216 / KM-6054)</name>
    <name type="common">Streptomyces setae</name>
    <dbReference type="NCBI Taxonomy" id="452652"/>
    <lineage>
        <taxon>Bacteria</taxon>
        <taxon>Bacillati</taxon>
        <taxon>Actinomycetota</taxon>
        <taxon>Actinomycetes</taxon>
        <taxon>Kitasatosporales</taxon>
        <taxon>Streptomycetaceae</taxon>
        <taxon>Kitasatospora</taxon>
    </lineage>
</organism>
<reference evidence="9 10" key="1">
    <citation type="journal article" date="2010" name="DNA Res.">
        <title>Genome sequence of Kitasatospora setae NBRC 14216T: an evolutionary snapshot of the family Streptomycetaceae.</title>
        <authorList>
            <person name="Ichikawa N."/>
            <person name="Oguchi A."/>
            <person name="Ikeda H."/>
            <person name="Ishikawa J."/>
            <person name="Kitani S."/>
            <person name="Watanabe Y."/>
            <person name="Nakamura S."/>
            <person name="Katano Y."/>
            <person name="Kishi E."/>
            <person name="Sasagawa M."/>
            <person name="Ankai A."/>
            <person name="Fukui S."/>
            <person name="Hashimoto Y."/>
            <person name="Kamata S."/>
            <person name="Otoguro M."/>
            <person name="Tanikawa S."/>
            <person name="Nihira T."/>
            <person name="Horinouchi S."/>
            <person name="Ohnishi Y."/>
            <person name="Hayakawa M."/>
            <person name="Kuzuyama T."/>
            <person name="Arisawa A."/>
            <person name="Nomoto F."/>
            <person name="Miura H."/>
            <person name="Takahashi Y."/>
            <person name="Fujita N."/>
        </authorList>
    </citation>
    <scope>NUCLEOTIDE SEQUENCE [LARGE SCALE GENOMIC DNA]</scope>
    <source>
        <strain evidence="10">ATCC 33774 / DSM 43861 / JCM 3304 / KCC A-0304 / NBRC 14216 / KM-6054</strain>
    </source>
</reference>
<dbReference type="Proteomes" id="UP000007076">
    <property type="component" value="Chromosome"/>
</dbReference>
<evidence type="ECO:0000256" key="7">
    <source>
        <dbReference type="SAM" id="Phobius"/>
    </source>
</evidence>
<keyword evidence="4 7" id="KW-1133">Transmembrane helix</keyword>
<dbReference type="GO" id="GO:0022857">
    <property type="term" value="F:transmembrane transporter activity"/>
    <property type="evidence" value="ECO:0007669"/>
    <property type="project" value="InterPro"/>
</dbReference>
<dbReference type="InterPro" id="IPR020846">
    <property type="entry name" value="MFS_dom"/>
</dbReference>
<feature type="transmembrane region" description="Helical" evidence="7">
    <location>
        <begin position="238"/>
        <end position="257"/>
    </location>
</feature>
<feature type="transmembrane region" description="Helical" evidence="7">
    <location>
        <begin position="74"/>
        <end position="95"/>
    </location>
</feature>
<keyword evidence="10" id="KW-1185">Reference proteome</keyword>
<feature type="transmembrane region" description="Helical" evidence="7">
    <location>
        <begin position="35"/>
        <end position="54"/>
    </location>
</feature>
<dbReference type="GO" id="GO:0005886">
    <property type="term" value="C:plasma membrane"/>
    <property type="evidence" value="ECO:0007669"/>
    <property type="project" value="UniProtKB-SubCell"/>
</dbReference>
<dbReference type="InterPro" id="IPR011701">
    <property type="entry name" value="MFS"/>
</dbReference>
<evidence type="ECO:0000256" key="5">
    <source>
        <dbReference type="ARBA" id="ARBA00023136"/>
    </source>
</evidence>
<evidence type="ECO:0000256" key="1">
    <source>
        <dbReference type="ARBA" id="ARBA00004651"/>
    </source>
</evidence>
<feature type="transmembrane region" description="Helical" evidence="7">
    <location>
        <begin position="360"/>
        <end position="382"/>
    </location>
</feature>
<evidence type="ECO:0000256" key="3">
    <source>
        <dbReference type="ARBA" id="ARBA00022692"/>
    </source>
</evidence>
<feature type="transmembrane region" description="Helical" evidence="7">
    <location>
        <begin position="269"/>
        <end position="289"/>
    </location>
</feature>
<feature type="domain" description="Major facilitator superfamily (MFS) profile" evidence="8">
    <location>
        <begin position="37"/>
        <end position="410"/>
    </location>
</feature>
<keyword evidence="2" id="KW-1003">Cell membrane</keyword>
<feature type="transmembrane region" description="Helical" evidence="7">
    <location>
        <begin position="128"/>
        <end position="149"/>
    </location>
</feature>
<feature type="transmembrane region" description="Helical" evidence="7">
    <location>
        <begin position="301"/>
        <end position="318"/>
    </location>
</feature>
<feature type="transmembrane region" description="Helical" evidence="7">
    <location>
        <begin position="324"/>
        <end position="348"/>
    </location>
</feature>
<protein>
    <submittedName>
        <fullName evidence="9">Putative major facilitator superfamily transporter</fullName>
    </submittedName>
</protein>
<dbReference type="CDD" id="cd17324">
    <property type="entry name" value="MFS_NepI_like"/>
    <property type="match status" value="1"/>
</dbReference>
<keyword evidence="5 7" id="KW-0472">Membrane</keyword>
<dbReference type="InterPro" id="IPR036259">
    <property type="entry name" value="MFS_trans_sf"/>
</dbReference>
<dbReference type="eggNOG" id="COG2814">
    <property type="taxonomic scope" value="Bacteria"/>
</dbReference>
<name>E4N3Z8_KITSK</name>
<sequence length="421" mass="41496">MTEPTTRPGTAPRPAATATARRAAARSGGGRPGGWPAVAAVALGSFALVLSELFPVGALDRIAAGTGVSTGTGGLLMTAPGLAAAVTAPLLTLAARRTDRRLVLWTLSALTVGANLLCATAESLLPMLLGRLLLGFALGGFWAVGIGAVPRLVPPAAVHRASALVTAGISVGTVVSPPLASLTGQAAGDGWRTGFWITGALSLAALAAQLLLLPALPAGEGAGRRELLGAVRDRAVRAGLLATTLVFLGHFAAYTYITPYLERHARLGTGWVTGLLLGYGLAAIAGNFLAGLTLARSVRGTAGCAAAAVAVATGLLPLCDGSPALVAVLVVLWGVAFGAVPLSLQSWLAGAAPGPPEGRLAAYVTVVQLSLAGGALLGGLIVNGRGPVAAFAAATGLAALAALSTLRGRAGGGGTEQETVV</sequence>
<evidence type="ECO:0000256" key="6">
    <source>
        <dbReference type="SAM" id="MobiDB-lite"/>
    </source>
</evidence>
<evidence type="ECO:0000313" key="9">
    <source>
        <dbReference type="EMBL" id="BAJ31629.1"/>
    </source>
</evidence>
<dbReference type="AlphaFoldDB" id="E4N3Z8"/>
<dbReference type="Gene3D" id="1.20.1250.20">
    <property type="entry name" value="MFS general substrate transporter like domains"/>
    <property type="match status" value="1"/>
</dbReference>
<dbReference type="PANTHER" id="PTHR43124:SF3">
    <property type="entry name" value="CHLORAMPHENICOL EFFLUX PUMP RV0191"/>
    <property type="match status" value="1"/>
</dbReference>
<evidence type="ECO:0000256" key="2">
    <source>
        <dbReference type="ARBA" id="ARBA00022475"/>
    </source>
</evidence>
<comment type="subcellular location">
    <subcellularLocation>
        <location evidence="1">Cell membrane</location>
        <topology evidence="1">Multi-pass membrane protein</topology>
    </subcellularLocation>
</comment>
<evidence type="ECO:0000256" key="4">
    <source>
        <dbReference type="ARBA" id="ARBA00022989"/>
    </source>
</evidence>
<feature type="transmembrane region" description="Helical" evidence="7">
    <location>
        <begin position="194"/>
        <end position="217"/>
    </location>
</feature>
<proteinExistence type="predicted"/>
<dbReference type="PROSITE" id="PS50850">
    <property type="entry name" value="MFS"/>
    <property type="match status" value="1"/>
</dbReference>
<feature type="region of interest" description="Disordered" evidence="6">
    <location>
        <begin position="1"/>
        <end position="32"/>
    </location>
</feature>
<dbReference type="Pfam" id="PF07690">
    <property type="entry name" value="MFS_1"/>
    <property type="match status" value="1"/>
</dbReference>
<dbReference type="PANTHER" id="PTHR43124">
    <property type="entry name" value="PURINE EFFLUX PUMP PBUE"/>
    <property type="match status" value="1"/>
</dbReference>
<gene>
    <name evidence="9" type="ordered locus">KSE_58590</name>
</gene>
<feature type="transmembrane region" description="Helical" evidence="7">
    <location>
        <begin position="102"/>
        <end position="122"/>
    </location>
</feature>
<evidence type="ECO:0000259" key="8">
    <source>
        <dbReference type="PROSITE" id="PS50850"/>
    </source>
</evidence>
<dbReference type="SUPFAM" id="SSF103473">
    <property type="entry name" value="MFS general substrate transporter"/>
    <property type="match status" value="1"/>
</dbReference>
<evidence type="ECO:0000313" key="10">
    <source>
        <dbReference type="Proteomes" id="UP000007076"/>
    </source>
</evidence>
<dbReference type="InterPro" id="IPR050189">
    <property type="entry name" value="MFS_Efflux_Transporters"/>
</dbReference>
<dbReference type="PATRIC" id="fig|452652.3.peg.5866"/>
<feature type="transmembrane region" description="Helical" evidence="7">
    <location>
        <begin position="388"/>
        <end position="406"/>
    </location>
</feature>
<dbReference type="EMBL" id="AP010968">
    <property type="protein sequence ID" value="BAJ31629.1"/>
    <property type="molecule type" value="Genomic_DNA"/>
</dbReference>
<feature type="transmembrane region" description="Helical" evidence="7">
    <location>
        <begin position="161"/>
        <end position="182"/>
    </location>
</feature>
<dbReference type="KEGG" id="ksk:KSE_58590"/>